<evidence type="ECO:0000313" key="2">
    <source>
        <dbReference type="EMBL" id="KRY91672.1"/>
    </source>
</evidence>
<accession>A0A0V1G042</accession>
<evidence type="ECO:0000313" key="3">
    <source>
        <dbReference type="Proteomes" id="UP000054995"/>
    </source>
</evidence>
<gene>
    <name evidence="2" type="ORF">T4D_4994</name>
</gene>
<name>A0A0V1G042_TRIPS</name>
<dbReference type="EMBL" id="JYDT01000012">
    <property type="protein sequence ID" value="KRY91672.1"/>
    <property type="molecule type" value="Genomic_DNA"/>
</dbReference>
<feature type="region of interest" description="Disordered" evidence="1">
    <location>
        <begin position="1"/>
        <end position="42"/>
    </location>
</feature>
<feature type="compositionally biased region" description="Basic and acidic residues" evidence="1">
    <location>
        <begin position="27"/>
        <end position="42"/>
    </location>
</feature>
<evidence type="ECO:0000256" key="1">
    <source>
        <dbReference type="SAM" id="MobiDB-lite"/>
    </source>
</evidence>
<organism evidence="2 3">
    <name type="scientific">Trichinella pseudospiralis</name>
    <name type="common">Parasitic roundworm</name>
    <dbReference type="NCBI Taxonomy" id="6337"/>
    <lineage>
        <taxon>Eukaryota</taxon>
        <taxon>Metazoa</taxon>
        <taxon>Ecdysozoa</taxon>
        <taxon>Nematoda</taxon>
        <taxon>Enoplea</taxon>
        <taxon>Dorylaimia</taxon>
        <taxon>Trichinellida</taxon>
        <taxon>Trichinellidae</taxon>
        <taxon>Trichinella</taxon>
    </lineage>
</organism>
<dbReference type="Proteomes" id="UP000054995">
    <property type="component" value="Unassembled WGS sequence"/>
</dbReference>
<keyword evidence="3" id="KW-1185">Reference proteome</keyword>
<dbReference type="OrthoDB" id="10583495at2759"/>
<reference evidence="2 3" key="1">
    <citation type="submission" date="2015-01" db="EMBL/GenBank/DDBJ databases">
        <title>Evolution of Trichinella species and genotypes.</title>
        <authorList>
            <person name="Korhonen P.K."/>
            <person name="Edoardo P."/>
            <person name="Giuseppe L.R."/>
            <person name="Gasser R.B."/>
        </authorList>
    </citation>
    <scope>NUCLEOTIDE SEQUENCE [LARGE SCALE GENOMIC DNA]</scope>
    <source>
        <strain evidence="2">ISS470</strain>
    </source>
</reference>
<sequence length="84" mass="9717">MDQKSILPPTSILSQQQEDLSGLSRKNPAEKGIQENARRDQFATRRRCRVCSKASHIYCTKCIAFLFFSKTGLQLMAHNKRRYI</sequence>
<protein>
    <submittedName>
        <fullName evidence="2">Uncharacterized protein</fullName>
    </submittedName>
</protein>
<dbReference type="AlphaFoldDB" id="A0A0V1G042"/>
<comment type="caution">
    <text evidence="2">The sequence shown here is derived from an EMBL/GenBank/DDBJ whole genome shotgun (WGS) entry which is preliminary data.</text>
</comment>
<proteinExistence type="predicted"/>